<dbReference type="SMART" id="SM00060">
    <property type="entry name" value="FN3"/>
    <property type="match status" value="1"/>
</dbReference>
<dbReference type="InterPro" id="IPR013783">
    <property type="entry name" value="Ig-like_fold"/>
</dbReference>
<dbReference type="SUPFAM" id="SSF49265">
    <property type="entry name" value="Fibronectin type III"/>
    <property type="match status" value="1"/>
</dbReference>
<gene>
    <name evidence="3" type="ORF">HYG79_15920</name>
</gene>
<dbReference type="InterPro" id="IPR036116">
    <property type="entry name" value="FN3_sf"/>
</dbReference>
<feature type="domain" description="Fibronectin type-III" evidence="2">
    <location>
        <begin position="125"/>
        <end position="213"/>
    </location>
</feature>
<dbReference type="AlphaFoldDB" id="A0A7H9AU96"/>
<dbReference type="InterPro" id="IPR003961">
    <property type="entry name" value="FN3_dom"/>
</dbReference>
<organism evidence="3 4">
    <name type="scientific">Costertonia aggregata</name>
    <dbReference type="NCBI Taxonomy" id="343403"/>
    <lineage>
        <taxon>Bacteria</taxon>
        <taxon>Pseudomonadati</taxon>
        <taxon>Bacteroidota</taxon>
        <taxon>Flavobacteriia</taxon>
        <taxon>Flavobacteriales</taxon>
        <taxon>Flavobacteriaceae</taxon>
        <taxon>Costertonia</taxon>
    </lineage>
</organism>
<evidence type="ECO:0000313" key="4">
    <source>
        <dbReference type="Proteomes" id="UP000509302"/>
    </source>
</evidence>
<dbReference type="KEGG" id="cagg:HYG79_15920"/>
<feature type="region of interest" description="Disordered" evidence="1">
    <location>
        <begin position="198"/>
        <end position="222"/>
    </location>
</feature>
<dbReference type="RefSeq" id="WP_179243054.1">
    <property type="nucleotide sequence ID" value="NZ_CP058595.1"/>
</dbReference>
<proteinExistence type="predicted"/>
<sequence length="362" mass="39429">MLKAQNTYTYRLIDARNNTVVVPSFDGNITWNLNDADALNVASNLTASGVAYRVRFTTVEHSQTEGAIPYAYRGDLNGNYSLTYSWSPVVGDLSFVVEYLDANLNPITTDSFTITFIQTVTDTQPPSAPLLASDVKTDTTVGLSWSGATDDTAVTGYKVYTNGGLSSTLGNVSSYEATGLTAATTYTFVIKALDAAGNESPNSNTISVTTDSSQGGGGPSGSGNWTLNGSNLYYGDGNIGIGTDDPGTWKLAVNGNVRAKEVKVETGWSDYVFYKDYPLPTLEEVEKHIKEKGHLINIPSAKEVEQNGIRLGEMNKLLLEKIEELTLYTIKQEQKIKFQTLEIEFLKSLENRIIQLENAIFK</sequence>
<feature type="compositionally biased region" description="Polar residues" evidence="1">
    <location>
        <begin position="199"/>
        <end position="211"/>
    </location>
</feature>
<reference evidence="3 4" key="1">
    <citation type="journal article" date="2006" name="Int. J. Syst. Evol. Microbiol.">
        <title>Costertonia aggregata gen. nov., sp. nov., a mesophilic marine bacterium of the family Flavobacteriaceae, isolated from a mature biofilm.</title>
        <authorList>
            <person name="Kwon K.K."/>
            <person name="Lee Y.K."/>
            <person name="Lee H.K."/>
        </authorList>
    </citation>
    <scope>NUCLEOTIDE SEQUENCE [LARGE SCALE GENOMIC DNA]</scope>
    <source>
        <strain evidence="3 4">KCCM 42265</strain>
    </source>
</reference>
<evidence type="ECO:0000259" key="2">
    <source>
        <dbReference type="PROSITE" id="PS50853"/>
    </source>
</evidence>
<dbReference type="Gene3D" id="2.60.40.10">
    <property type="entry name" value="Immunoglobulins"/>
    <property type="match status" value="1"/>
</dbReference>
<dbReference type="Proteomes" id="UP000509302">
    <property type="component" value="Chromosome"/>
</dbReference>
<dbReference type="PROSITE" id="PS50853">
    <property type="entry name" value="FN3"/>
    <property type="match status" value="1"/>
</dbReference>
<evidence type="ECO:0000313" key="3">
    <source>
        <dbReference type="EMBL" id="QLG46775.1"/>
    </source>
</evidence>
<protein>
    <submittedName>
        <fullName evidence="3">Fibronectin type III domain-containing protein</fullName>
    </submittedName>
</protein>
<evidence type="ECO:0000256" key="1">
    <source>
        <dbReference type="SAM" id="MobiDB-lite"/>
    </source>
</evidence>
<dbReference type="Pfam" id="PF00041">
    <property type="entry name" value="fn3"/>
    <property type="match status" value="1"/>
</dbReference>
<dbReference type="CDD" id="cd00063">
    <property type="entry name" value="FN3"/>
    <property type="match status" value="1"/>
</dbReference>
<keyword evidence="4" id="KW-1185">Reference proteome</keyword>
<dbReference type="EMBL" id="CP058595">
    <property type="protein sequence ID" value="QLG46775.1"/>
    <property type="molecule type" value="Genomic_DNA"/>
</dbReference>
<accession>A0A7H9AU96</accession>
<name>A0A7H9AU96_9FLAO</name>